<dbReference type="SUPFAM" id="SSF54001">
    <property type="entry name" value="Cysteine proteinases"/>
    <property type="match status" value="1"/>
</dbReference>
<dbReference type="Pfam" id="PF00877">
    <property type="entry name" value="NLPC_P60"/>
    <property type="match status" value="1"/>
</dbReference>
<proteinExistence type="inferred from homology"/>
<dbReference type="AlphaFoldDB" id="A0A645D0X0"/>
<sequence>METKQYIGIPFLDHGRTREGCDCYGLVRMVYREQLGLDLPDLGDGYSCAYERGEVDSTVAGTLSETWNRDVTAEPWQTGDVMIFRRAGVEAHVGLYVRPGYMLHVVAGQQTTLERYDTSVWKNRLSRVIRHVDAI</sequence>
<dbReference type="PROSITE" id="PS51935">
    <property type="entry name" value="NLPC_P60"/>
    <property type="match status" value="1"/>
</dbReference>
<keyword evidence="6" id="KW-0121">Carboxypeptidase</keyword>
<dbReference type="EC" id="3.4.-.-" evidence="6"/>
<evidence type="ECO:0000256" key="2">
    <source>
        <dbReference type="ARBA" id="ARBA00022670"/>
    </source>
</evidence>
<evidence type="ECO:0000256" key="1">
    <source>
        <dbReference type="ARBA" id="ARBA00007074"/>
    </source>
</evidence>
<protein>
    <submittedName>
        <fullName evidence="6">Murein DD-endopeptidase MepS/Murein LD-carboxypeptidase</fullName>
        <ecNumber evidence="6">3.4.-.-</ecNumber>
    </submittedName>
</protein>
<evidence type="ECO:0000256" key="3">
    <source>
        <dbReference type="ARBA" id="ARBA00022801"/>
    </source>
</evidence>
<keyword evidence="2" id="KW-0645">Protease</keyword>
<dbReference type="GO" id="GO:0008234">
    <property type="term" value="F:cysteine-type peptidase activity"/>
    <property type="evidence" value="ECO:0007669"/>
    <property type="project" value="UniProtKB-KW"/>
</dbReference>
<dbReference type="GO" id="GO:0004180">
    <property type="term" value="F:carboxypeptidase activity"/>
    <property type="evidence" value="ECO:0007669"/>
    <property type="project" value="UniProtKB-KW"/>
</dbReference>
<dbReference type="GO" id="GO:0006508">
    <property type="term" value="P:proteolysis"/>
    <property type="evidence" value="ECO:0007669"/>
    <property type="project" value="UniProtKB-KW"/>
</dbReference>
<comment type="caution">
    <text evidence="6">The sequence shown here is derived from an EMBL/GenBank/DDBJ whole genome shotgun (WGS) entry which is preliminary data.</text>
</comment>
<comment type="similarity">
    <text evidence="1">Belongs to the peptidase C40 family.</text>
</comment>
<accession>A0A645D0X0</accession>
<evidence type="ECO:0000256" key="4">
    <source>
        <dbReference type="ARBA" id="ARBA00022807"/>
    </source>
</evidence>
<dbReference type="InterPro" id="IPR038765">
    <property type="entry name" value="Papain-like_cys_pep_sf"/>
</dbReference>
<dbReference type="EMBL" id="VSSQ01031784">
    <property type="protein sequence ID" value="MPM82819.1"/>
    <property type="molecule type" value="Genomic_DNA"/>
</dbReference>
<reference evidence="6" key="1">
    <citation type="submission" date="2019-08" db="EMBL/GenBank/DDBJ databases">
        <authorList>
            <person name="Kucharzyk K."/>
            <person name="Murdoch R.W."/>
            <person name="Higgins S."/>
            <person name="Loffler F."/>
        </authorList>
    </citation>
    <scope>NUCLEOTIDE SEQUENCE</scope>
</reference>
<evidence type="ECO:0000313" key="6">
    <source>
        <dbReference type="EMBL" id="MPM82819.1"/>
    </source>
</evidence>
<name>A0A645D0X0_9ZZZZ</name>
<gene>
    <name evidence="6" type="primary">mepS_5</name>
    <name evidence="6" type="ORF">SDC9_129881</name>
</gene>
<keyword evidence="3 6" id="KW-0378">Hydrolase</keyword>
<organism evidence="6">
    <name type="scientific">bioreactor metagenome</name>
    <dbReference type="NCBI Taxonomy" id="1076179"/>
    <lineage>
        <taxon>unclassified sequences</taxon>
        <taxon>metagenomes</taxon>
        <taxon>ecological metagenomes</taxon>
    </lineage>
</organism>
<keyword evidence="4" id="KW-0788">Thiol protease</keyword>
<feature type="domain" description="NlpC/P60" evidence="5">
    <location>
        <begin position="1"/>
        <end position="132"/>
    </location>
</feature>
<dbReference type="InterPro" id="IPR000064">
    <property type="entry name" value="NLP_P60_dom"/>
</dbReference>
<dbReference type="Gene3D" id="3.90.1720.10">
    <property type="entry name" value="endopeptidase domain like (from Nostoc punctiforme)"/>
    <property type="match status" value="1"/>
</dbReference>
<evidence type="ECO:0000259" key="5">
    <source>
        <dbReference type="PROSITE" id="PS51935"/>
    </source>
</evidence>